<feature type="compositionally biased region" description="Basic and acidic residues" evidence="16">
    <location>
        <begin position="648"/>
        <end position="662"/>
    </location>
</feature>
<keyword evidence="9 15" id="KW-0699">rRNA-binding</keyword>
<feature type="compositionally biased region" description="Acidic residues" evidence="16">
    <location>
        <begin position="787"/>
        <end position="797"/>
    </location>
</feature>
<evidence type="ECO:0000256" key="13">
    <source>
        <dbReference type="ARBA" id="ARBA00022884"/>
    </source>
</evidence>
<name>A0ABV7K1L9_9ALTE</name>
<evidence type="ECO:0000256" key="3">
    <source>
        <dbReference type="ARBA" id="ARBA00022490"/>
    </source>
</evidence>
<feature type="region of interest" description="Required for zinc-mediated homotetramerization and catalytic activity" evidence="15">
    <location>
        <begin position="403"/>
        <end position="406"/>
    </location>
</feature>
<evidence type="ECO:0000256" key="14">
    <source>
        <dbReference type="ARBA" id="ARBA00023136"/>
    </source>
</evidence>
<feature type="compositionally biased region" description="Low complexity" evidence="16">
    <location>
        <begin position="960"/>
        <end position="991"/>
    </location>
</feature>
<reference evidence="19" key="1">
    <citation type="journal article" date="2019" name="Int. J. Syst. Evol. Microbiol.">
        <title>The Global Catalogue of Microorganisms (GCM) 10K type strain sequencing project: providing services to taxonomists for standard genome sequencing and annotation.</title>
        <authorList>
            <consortium name="The Broad Institute Genomics Platform"/>
            <consortium name="The Broad Institute Genome Sequencing Center for Infectious Disease"/>
            <person name="Wu L."/>
            <person name="Ma J."/>
        </authorList>
    </citation>
    <scope>NUCLEOTIDE SEQUENCE [LARGE SCALE GENOMIC DNA]</scope>
    <source>
        <strain evidence="19">KCTC 52449</strain>
    </source>
</reference>
<dbReference type="NCBIfam" id="TIGR00757">
    <property type="entry name" value="RNaseEG"/>
    <property type="match status" value="1"/>
</dbReference>
<keyword evidence="4 15" id="KW-0997">Cell inner membrane</keyword>
<keyword evidence="8 15" id="KW-0479">Metal-binding</keyword>
<evidence type="ECO:0000256" key="2">
    <source>
        <dbReference type="ARBA" id="ARBA00022475"/>
    </source>
</evidence>
<comment type="caution">
    <text evidence="18">The sequence shown here is derived from an EMBL/GenBank/DDBJ whole genome shotgun (WGS) entry which is preliminary data.</text>
</comment>
<dbReference type="SMART" id="SM00316">
    <property type="entry name" value="S1"/>
    <property type="match status" value="1"/>
</dbReference>
<keyword evidence="13 15" id="KW-0694">RNA-binding</keyword>
<dbReference type="InterPro" id="IPR048583">
    <property type="entry name" value="RNase_E_G_thioredoxin-like"/>
</dbReference>
<dbReference type="CDD" id="cd04453">
    <property type="entry name" value="S1_RNase_E"/>
    <property type="match status" value="1"/>
</dbReference>
<feature type="compositionally biased region" description="Basic residues" evidence="16">
    <location>
        <begin position="637"/>
        <end position="646"/>
    </location>
</feature>
<keyword evidence="14 15" id="KW-0472">Membrane</keyword>
<organism evidence="18 19">
    <name type="scientific">Alteromonas oceani</name>
    <dbReference type="NCBI Taxonomy" id="2071609"/>
    <lineage>
        <taxon>Bacteria</taxon>
        <taxon>Pseudomonadati</taxon>
        <taxon>Pseudomonadota</taxon>
        <taxon>Gammaproteobacteria</taxon>
        <taxon>Alteromonadales</taxon>
        <taxon>Alteromonadaceae</taxon>
        <taxon>Alteromonas/Salinimonas group</taxon>
        <taxon>Alteromonas</taxon>
    </lineage>
</organism>
<comment type="subunit">
    <text evidence="15">Component of the RNA degradosome, which is a multiprotein complex involved in RNA processing and mRNA degradation. Within the RNA degradosome, RNase E assembles into a homotetramer formed by a dimer of dimers.</text>
</comment>
<accession>A0ABV7K1L9</accession>
<evidence type="ECO:0000313" key="19">
    <source>
        <dbReference type="Proteomes" id="UP001595477"/>
    </source>
</evidence>
<evidence type="ECO:0000256" key="10">
    <source>
        <dbReference type="ARBA" id="ARBA00022759"/>
    </source>
</evidence>
<feature type="region of interest" description="Disordered" evidence="16">
    <location>
        <begin position="566"/>
        <end position="1016"/>
    </location>
</feature>
<dbReference type="PROSITE" id="PS50126">
    <property type="entry name" value="S1"/>
    <property type="match status" value="1"/>
</dbReference>
<evidence type="ECO:0000256" key="8">
    <source>
        <dbReference type="ARBA" id="ARBA00022723"/>
    </source>
</evidence>
<evidence type="ECO:0000256" key="7">
    <source>
        <dbReference type="ARBA" id="ARBA00022722"/>
    </source>
</evidence>
<feature type="compositionally biased region" description="Low complexity" evidence="16">
    <location>
        <begin position="617"/>
        <end position="627"/>
    </location>
</feature>
<dbReference type="NCBIfam" id="NF008074">
    <property type="entry name" value="PRK10811.1"/>
    <property type="match status" value="1"/>
</dbReference>
<evidence type="ECO:0000256" key="16">
    <source>
        <dbReference type="SAM" id="MobiDB-lite"/>
    </source>
</evidence>
<keyword evidence="5 15" id="KW-0698">rRNA processing</keyword>
<gene>
    <name evidence="15 18" type="primary">rne</name>
    <name evidence="18" type="ORF">ACFOEW_21135</name>
</gene>
<dbReference type="Gene3D" id="3.40.1260.20">
    <property type="entry name" value="Ribonuclease E, catalytic domain"/>
    <property type="match status" value="1"/>
</dbReference>
<evidence type="ECO:0000256" key="1">
    <source>
        <dbReference type="ARBA" id="ARBA00005663"/>
    </source>
</evidence>
<feature type="compositionally biased region" description="Basic and acidic residues" evidence="16">
    <location>
        <begin position="689"/>
        <end position="730"/>
    </location>
</feature>
<keyword evidence="12 15" id="KW-0460">Magnesium</keyword>
<dbReference type="EMBL" id="JBHRSX010000101">
    <property type="protein sequence ID" value="MFC3204315.1"/>
    <property type="molecule type" value="Genomic_DNA"/>
</dbReference>
<comment type="similarity">
    <text evidence="15">Belongs to the RNase E/G family. RNase E subfamily.</text>
</comment>
<dbReference type="Pfam" id="PF20833">
    <property type="entry name" value="RNase_E_G_Thio"/>
    <property type="match status" value="1"/>
</dbReference>
<dbReference type="Gene3D" id="2.40.50.140">
    <property type="entry name" value="Nucleic acid-binding proteins"/>
    <property type="match status" value="1"/>
</dbReference>
<feature type="binding site" evidence="15">
    <location>
        <position position="403"/>
    </location>
    <ligand>
        <name>Zn(2+)</name>
        <dbReference type="ChEBI" id="CHEBI:29105"/>
        <note>ligand shared between dimeric partners</note>
    </ligand>
</feature>
<feature type="region of interest" description="Disordered" evidence="16">
    <location>
        <begin position="508"/>
        <end position="548"/>
    </location>
</feature>
<keyword evidence="7 15" id="KW-0540">Nuclease</keyword>
<comment type="cofactor">
    <cofactor evidence="15">
        <name>Mg(2+)</name>
        <dbReference type="ChEBI" id="CHEBI:18420"/>
    </cofactor>
    <text evidence="15">Binds 1 Mg(2+) ion per subunit.</text>
</comment>
<evidence type="ECO:0000256" key="15">
    <source>
        <dbReference type="HAMAP-Rule" id="MF_00970"/>
    </source>
</evidence>
<comment type="function">
    <text evidence="15">Endoribonuclease that plays a central role in RNA processing and decay. Required for the maturation of 5S and 16S rRNAs and the majority of tRNAs. Also involved in the degradation of most mRNAs.</text>
</comment>
<keyword evidence="19" id="KW-1185">Reference proteome</keyword>
<feature type="compositionally biased region" description="Basic residues" evidence="16">
    <location>
        <begin position="676"/>
        <end position="688"/>
    </location>
</feature>
<keyword evidence="6 15" id="KW-0819">tRNA processing</keyword>
<dbReference type="RefSeq" id="WP_123323331.1">
    <property type="nucleotide sequence ID" value="NZ_JBHRSX010000101.1"/>
</dbReference>
<feature type="compositionally biased region" description="Low complexity" evidence="16">
    <location>
        <begin position="859"/>
        <end position="872"/>
    </location>
</feature>
<dbReference type="Pfam" id="PF10150">
    <property type="entry name" value="RNase_E_G"/>
    <property type="match status" value="1"/>
</dbReference>
<feature type="binding site" evidence="15">
    <location>
        <position position="302"/>
    </location>
    <ligand>
        <name>Mg(2+)</name>
        <dbReference type="ChEBI" id="CHEBI:18420"/>
        <note>catalytic</note>
    </ligand>
</feature>
<dbReference type="EC" id="3.1.26.12" evidence="15"/>
<evidence type="ECO:0000256" key="12">
    <source>
        <dbReference type="ARBA" id="ARBA00022842"/>
    </source>
</evidence>
<keyword evidence="15" id="KW-0862">Zinc</keyword>
<dbReference type="PANTHER" id="PTHR30001:SF1">
    <property type="entry name" value="RIBONUCLEASE E_G-LIKE PROTEIN, CHLOROPLASTIC"/>
    <property type="match status" value="1"/>
</dbReference>
<comment type="catalytic activity">
    <reaction evidence="15">
        <text>Endonucleolytic cleavage of single-stranded RNA in A- and U-rich regions.</text>
        <dbReference type="EC" id="3.1.26.12"/>
    </reaction>
</comment>
<proteinExistence type="inferred from homology"/>
<evidence type="ECO:0000256" key="6">
    <source>
        <dbReference type="ARBA" id="ARBA00022694"/>
    </source>
</evidence>
<keyword evidence="11 15" id="KW-0378">Hydrolase</keyword>
<dbReference type="Proteomes" id="UP001595477">
    <property type="component" value="Unassembled WGS sequence"/>
</dbReference>
<comment type="similarity">
    <text evidence="1">Belongs to the RNase E/G family. RNase G subfamily.</text>
</comment>
<feature type="compositionally biased region" description="Basic and acidic residues" evidence="16">
    <location>
        <begin position="607"/>
        <end position="616"/>
    </location>
</feature>
<evidence type="ECO:0000313" key="18">
    <source>
        <dbReference type="EMBL" id="MFC3204315.1"/>
    </source>
</evidence>
<evidence type="ECO:0000256" key="4">
    <source>
        <dbReference type="ARBA" id="ARBA00022519"/>
    </source>
</evidence>
<dbReference type="GO" id="GO:0008995">
    <property type="term" value="F:ribonuclease E activity"/>
    <property type="evidence" value="ECO:0007669"/>
    <property type="project" value="UniProtKB-EC"/>
</dbReference>
<sequence>MKRMLINATQQEELRVALVDGQRLYDLDIESPGHEQKKANIYKGKITRVEPSLEAAFVDYGAERHGFLPLKEIARTYFPKNYKLEGRPNIKDVIKEGQEVIVQIDKEERGQKGAALTTFLSLAGSYLVLMPNNPRAGGISRRIEGDERTDLKAALSKLDLPDGMGLIVRTAGVGKSYEELDWDLRVLLTHWEAVSKVAEERPAPFLIHQESNVIVRAIRDYLRRDVGEILIDKQRVYEQALQHIELVRPDFANRVKLYKGDVPLFSHYQIESQIESAFEREVRLPSGGSIVIDPTEALTSIDINSARATKGGDIEETALNTNLEAADEIARQLRLRDLGGLVVIDFIDMTPVKHQREVENRMKDAVRPDRARVQLGRISRFGLLEMSRQRLRPSLGESAHNVCPRCSGHGTIRGTESLALSILRILEEESIKDNTGQIEAQLPVPVATYLLNEKRKAVQNIEKRHNVSLILIPNPNLDTPHYQIVRHRTDDVVSDASYKISLAEVETKEASPGVTAPVKREEPALQGLIAPTQAPVVPPKAEEKPVEQKTGLLAGLGKWLSGLFSSEEEQVEEKPKPKAKPRNNNQNGRRRNNNDRRRNNRSGNKNRRNDNEEKSTDNTSDNSSDNSNNKRQDKPKQTRGRNRSRNRTQTDKAEKANEEVADKAPQTDNETAEKPARKKPARERRQRRELKGSVRAEGGTDKHPVQTKATQEKAEQKAAEAAKAEADKSVNETPAEAPANQTETAAKETVTQSPASVEEKAQAPQALVQSEQSEAETVEATQQPAEGQDDANQQDDDDKARAEKGSRSRSRRSPRHARAAGQRRKKEKSDDETQAQPAQQDELQFDAPEPAKTAATDNETVAATEAPESTATEEPKQVEINLEAEAQSPATAEEAPAEQASEEPASEKPAPVEPQAPAATEEVEQQTAPEAAEPVATEAPESEAEDTAAKEKAPEPEAKPAPVEAAAEPVAETKPASTAPAAPAKVAMASSLGKFTASHPMTNPPQVAASTEEITIISRADDQRPALSVSGRLATMANANAVASAPTTRPASV</sequence>
<dbReference type="SUPFAM" id="SSF50249">
    <property type="entry name" value="Nucleic acid-binding proteins"/>
    <property type="match status" value="1"/>
</dbReference>
<feature type="binding site" evidence="15">
    <location>
        <position position="345"/>
    </location>
    <ligand>
        <name>Mg(2+)</name>
        <dbReference type="ChEBI" id="CHEBI:18420"/>
        <note>catalytic</note>
    </ligand>
</feature>
<evidence type="ECO:0000256" key="9">
    <source>
        <dbReference type="ARBA" id="ARBA00022730"/>
    </source>
</evidence>
<dbReference type="InterPro" id="IPR028878">
    <property type="entry name" value="RNase_E"/>
</dbReference>
<feature type="compositionally biased region" description="Polar residues" evidence="16">
    <location>
        <begin position="999"/>
        <end position="1013"/>
    </location>
</feature>
<protein>
    <recommendedName>
        <fullName evidence="15">Ribonuclease E</fullName>
        <shortName evidence="15">RNase E</shortName>
        <ecNumber evidence="15">3.1.26.12</ecNumber>
    </recommendedName>
</protein>
<evidence type="ECO:0000256" key="5">
    <source>
        <dbReference type="ARBA" id="ARBA00022552"/>
    </source>
</evidence>
<feature type="domain" description="S1 motif" evidence="17">
    <location>
        <begin position="39"/>
        <end position="119"/>
    </location>
</feature>
<dbReference type="PANTHER" id="PTHR30001">
    <property type="entry name" value="RIBONUCLEASE"/>
    <property type="match status" value="1"/>
</dbReference>
<keyword evidence="10 15" id="KW-0255">Endonuclease</keyword>
<dbReference type="InterPro" id="IPR019307">
    <property type="entry name" value="RNA-bd_AU-1/RNase_E/G"/>
</dbReference>
<feature type="compositionally biased region" description="Basic residues" evidence="16">
    <location>
        <begin position="807"/>
        <end position="826"/>
    </location>
</feature>
<dbReference type="InterPro" id="IPR004659">
    <property type="entry name" value="RNase_E/G"/>
</dbReference>
<comment type="cofactor">
    <cofactor evidence="15">
        <name>Zn(2+)</name>
        <dbReference type="ChEBI" id="CHEBI:29105"/>
    </cofactor>
    <text evidence="15">Binds 2 Zn(2+) ions per homotetramer.</text>
</comment>
<dbReference type="InterPro" id="IPR012340">
    <property type="entry name" value="NA-bd_OB-fold"/>
</dbReference>
<feature type="binding site" evidence="15">
    <location>
        <position position="406"/>
    </location>
    <ligand>
        <name>Zn(2+)</name>
        <dbReference type="ChEBI" id="CHEBI:29105"/>
        <note>ligand shared between dimeric partners</note>
    </ligand>
</feature>
<keyword evidence="15" id="KW-0820">tRNA-binding</keyword>
<keyword evidence="3 15" id="KW-0963">Cytoplasm</keyword>
<feature type="compositionally biased region" description="Low complexity" evidence="16">
    <location>
        <begin position="883"/>
        <end position="939"/>
    </location>
</feature>
<evidence type="ECO:0000256" key="11">
    <source>
        <dbReference type="ARBA" id="ARBA00022801"/>
    </source>
</evidence>
<dbReference type="HAMAP" id="MF_00970">
    <property type="entry name" value="RNase_E"/>
    <property type="match status" value="1"/>
</dbReference>
<keyword evidence="2 15" id="KW-1003">Cell membrane</keyword>
<feature type="compositionally biased region" description="Polar residues" evidence="16">
    <location>
        <begin position="739"/>
        <end position="755"/>
    </location>
</feature>
<dbReference type="Pfam" id="PF00575">
    <property type="entry name" value="S1"/>
    <property type="match status" value="1"/>
</dbReference>
<dbReference type="InterPro" id="IPR003029">
    <property type="entry name" value="S1_domain"/>
</dbReference>
<comment type="subcellular location">
    <subcellularLocation>
        <location evidence="15">Cytoplasm</location>
    </subcellularLocation>
    <subcellularLocation>
        <location evidence="15">Cell inner membrane</location>
        <topology evidence="15">Peripheral membrane protein</topology>
        <orientation evidence="15">Cytoplasmic side</orientation>
    </subcellularLocation>
</comment>
<feature type="compositionally biased region" description="Basic and acidic residues" evidence="16">
    <location>
        <begin position="947"/>
        <end position="958"/>
    </location>
</feature>
<evidence type="ECO:0000259" key="17">
    <source>
        <dbReference type="PROSITE" id="PS50126"/>
    </source>
</evidence>